<dbReference type="HOGENOM" id="CLU_1585282_0_0_0"/>
<dbReference type="eggNOG" id="ENOG502ZH2N">
    <property type="taxonomic scope" value="Bacteria"/>
</dbReference>
<evidence type="ECO:0000313" key="1">
    <source>
        <dbReference type="EMBL" id="EFO81082.1"/>
    </source>
</evidence>
<evidence type="ECO:0000313" key="2">
    <source>
        <dbReference type="Proteomes" id="UP000054010"/>
    </source>
</evidence>
<proteinExistence type="predicted"/>
<dbReference type="Pfam" id="PF10604">
    <property type="entry name" value="Polyketide_cyc2"/>
    <property type="match status" value="1"/>
</dbReference>
<dbReference type="Gene3D" id="3.30.530.20">
    <property type="match status" value="1"/>
</dbReference>
<dbReference type="InterPro" id="IPR019587">
    <property type="entry name" value="Polyketide_cyclase/dehydratase"/>
</dbReference>
<comment type="caution">
    <text evidence="1">The sequence shown here is derived from an EMBL/GenBank/DDBJ whole genome shotgun (WGS) entry which is preliminary data.</text>
</comment>
<name>E1ICL5_9CHLR</name>
<organism evidence="1 2">
    <name type="scientific">Oscillochloris trichoides DG-6</name>
    <dbReference type="NCBI Taxonomy" id="765420"/>
    <lineage>
        <taxon>Bacteria</taxon>
        <taxon>Bacillati</taxon>
        <taxon>Chloroflexota</taxon>
        <taxon>Chloroflexia</taxon>
        <taxon>Chloroflexales</taxon>
        <taxon>Chloroflexineae</taxon>
        <taxon>Oscillochloridaceae</taxon>
        <taxon>Oscillochloris</taxon>
    </lineage>
</organism>
<dbReference type="AlphaFoldDB" id="E1ICL5"/>
<reference evidence="1 2" key="1">
    <citation type="journal article" date="2011" name="J. Bacteriol.">
        <title>Draft genome sequence of the anoxygenic filamentous phototrophic bacterium Oscillochloris trichoides subsp. DG-6.</title>
        <authorList>
            <person name="Kuznetsov B.B."/>
            <person name="Ivanovsky R.N."/>
            <person name="Keppen O.I."/>
            <person name="Sukhacheva M.V."/>
            <person name="Bumazhkin B.K."/>
            <person name="Patutina E.O."/>
            <person name="Beletsky A.V."/>
            <person name="Mardanov A.V."/>
            <person name="Baslerov R.V."/>
            <person name="Panteleeva A.N."/>
            <person name="Kolganova T.V."/>
            <person name="Ravin N.V."/>
            <person name="Skryabin K.G."/>
        </authorList>
    </citation>
    <scope>NUCLEOTIDE SEQUENCE [LARGE SCALE GENOMIC DNA]</scope>
    <source>
        <strain evidence="1 2">DG-6</strain>
    </source>
</reference>
<dbReference type="InterPro" id="IPR023393">
    <property type="entry name" value="START-like_dom_sf"/>
</dbReference>
<dbReference type="Proteomes" id="UP000054010">
    <property type="component" value="Unassembled WGS sequence"/>
</dbReference>
<accession>E1ICL5</accession>
<gene>
    <name evidence="1" type="ORF">OSCT_1066</name>
</gene>
<dbReference type="EMBL" id="ADVR01000028">
    <property type="protein sequence ID" value="EFO81082.1"/>
    <property type="molecule type" value="Genomic_DNA"/>
</dbReference>
<dbReference type="SUPFAM" id="SSF55961">
    <property type="entry name" value="Bet v1-like"/>
    <property type="match status" value="1"/>
</dbReference>
<dbReference type="STRING" id="765420.OSCT_1066"/>
<sequence>MITVSRRSYIEATSPEEVFAALADPTQIGTLMPRFEKVELLNYNEEARTARMVTHMAMGGIFGTIRCEGDLTWVEPSEIVFKVETPVPVETRWILTSETGGTDLFATMSLDLAPMLGPMVAFVPKQLVSDILAGELESALKTVSENSSRQRLQSRAIAA</sequence>
<dbReference type="OrthoDB" id="156730at2"/>
<protein>
    <submittedName>
        <fullName evidence="1">Cyclase/dehydrase</fullName>
    </submittedName>
</protein>
<keyword evidence="2" id="KW-1185">Reference proteome</keyword>